<feature type="non-terminal residue" evidence="2">
    <location>
        <position position="170"/>
    </location>
</feature>
<dbReference type="GO" id="GO:0043531">
    <property type="term" value="F:ADP binding"/>
    <property type="evidence" value="ECO:0007669"/>
    <property type="project" value="InterPro"/>
</dbReference>
<dbReference type="PANTHER" id="PTHR11017:SF340">
    <property type="entry name" value="NB-ARC-RELATED"/>
    <property type="match status" value="1"/>
</dbReference>
<dbReference type="InterPro" id="IPR027417">
    <property type="entry name" value="P-loop_NTPase"/>
</dbReference>
<dbReference type="SUPFAM" id="SSF52540">
    <property type="entry name" value="P-loop containing nucleoside triphosphate hydrolases"/>
    <property type="match status" value="1"/>
</dbReference>
<proteinExistence type="predicted"/>
<organism evidence="2">
    <name type="scientific">Helianthus annuus</name>
    <name type="common">Common sunflower</name>
    <dbReference type="NCBI Taxonomy" id="4232"/>
    <lineage>
        <taxon>Eukaryota</taxon>
        <taxon>Viridiplantae</taxon>
        <taxon>Streptophyta</taxon>
        <taxon>Embryophyta</taxon>
        <taxon>Tracheophyta</taxon>
        <taxon>Spermatophyta</taxon>
        <taxon>Magnoliopsida</taxon>
        <taxon>eudicotyledons</taxon>
        <taxon>Gunneridae</taxon>
        <taxon>Pentapetalae</taxon>
        <taxon>asterids</taxon>
        <taxon>campanulids</taxon>
        <taxon>Asterales</taxon>
        <taxon>Asteraceae</taxon>
        <taxon>Asteroideae</taxon>
        <taxon>Heliantheae alliance</taxon>
        <taxon>Heliantheae</taxon>
        <taxon>Helianthus</taxon>
    </lineage>
</organism>
<dbReference type="PANTHER" id="PTHR11017">
    <property type="entry name" value="LEUCINE-RICH REPEAT-CONTAINING PROTEIN"/>
    <property type="match status" value="1"/>
</dbReference>
<dbReference type="InterPro" id="IPR044974">
    <property type="entry name" value="Disease_R_plants"/>
</dbReference>
<reference evidence="2" key="2">
    <citation type="journal article" date="2008" name="Mol. Genet. Genomics">
        <title>Genetic diversity and genomic distribution of homologs encoding NBS-LRR disease resistance proteins in sunflower.</title>
        <authorList>
            <person name="Radwan O."/>
            <person name="Gandhi S."/>
            <person name="Heesacker A."/>
            <person name="Whitaker B."/>
            <person name="Taylor C."/>
            <person name="Plocik A."/>
            <person name="Kesseli R."/>
            <person name="Kozik A."/>
            <person name="Michelmore R.W."/>
            <person name="Knapp S.J."/>
        </authorList>
    </citation>
    <scope>NUCLEOTIDE SEQUENCE</scope>
</reference>
<dbReference type="GO" id="GO:0006952">
    <property type="term" value="P:defense response"/>
    <property type="evidence" value="ECO:0007669"/>
    <property type="project" value="InterPro"/>
</dbReference>
<protein>
    <submittedName>
        <fullName evidence="2">NBS-LRR resistance-like protein RGC134</fullName>
    </submittedName>
</protein>
<dbReference type="InterPro" id="IPR002182">
    <property type="entry name" value="NB-ARC"/>
</dbReference>
<dbReference type="EMBL" id="EF559413">
    <property type="protein sequence ID" value="ABQ57560.1"/>
    <property type="molecule type" value="Genomic_DNA"/>
</dbReference>
<feature type="domain" description="NB-ARC" evidence="1">
    <location>
        <begin position="1"/>
        <end position="145"/>
    </location>
</feature>
<accession>A5JQN3</accession>
<evidence type="ECO:0000259" key="1">
    <source>
        <dbReference type="Pfam" id="PF00931"/>
    </source>
</evidence>
<dbReference type="Gene3D" id="3.40.50.300">
    <property type="entry name" value="P-loop containing nucleotide triphosphate hydrolases"/>
    <property type="match status" value="1"/>
</dbReference>
<feature type="non-terminal residue" evidence="2">
    <location>
        <position position="1"/>
    </location>
</feature>
<dbReference type="Pfam" id="PF00931">
    <property type="entry name" value="NB-ARC"/>
    <property type="match status" value="1"/>
</dbReference>
<sequence length="170" mass="19257">GGVGKTTLASSIYMEKSRDFQGGCILENIREEPGKKCNLRKLQEIMLSRVSNTKVEVRSVEEGKRLIRQMLWRRRVLIILDDVDHIDQLDALAGSHNWFGSGSRIIITTRDKHLIITHKIDHVCHIKLLSLEESIQLFNKRAYSGKKLIKDYKALSSCVVSYAAGLPLAL</sequence>
<dbReference type="PRINTS" id="PR00364">
    <property type="entry name" value="DISEASERSIST"/>
</dbReference>
<reference evidence="2" key="1">
    <citation type="submission" date="2007-04" db="EMBL/GenBank/DDBJ databases">
        <authorList>
            <person name="Radwan O.E."/>
            <person name="Gandhi S."/>
            <person name="Heesacker A.F."/>
            <person name="Whitaker B."/>
            <person name="Plocik A.M."/>
            <person name="Kesseli R.V."/>
            <person name="Michelmore R.W."/>
            <person name="Knapp S.J."/>
        </authorList>
    </citation>
    <scope>NUCLEOTIDE SEQUENCE</scope>
</reference>
<evidence type="ECO:0000313" key="2">
    <source>
        <dbReference type="EMBL" id="ABQ57560.1"/>
    </source>
</evidence>
<name>A5JQN3_HELAN</name>
<dbReference type="AlphaFoldDB" id="A5JQN3"/>